<gene>
    <name evidence="5" type="ORF">DFJ66_2188</name>
</gene>
<sequence>MRARGLGVRYRRDRALRDCSFEVAPGGVTALVGANGAGKSTLLKVAAGLLRPTEGTLEVGGEVGFVAQEKPLYREFTVADMLEFGKRANPRWDDRYAQELVDRVNLPRSRKTGRLSGGQRAYVALVLALARRPDVLLLDEPLAEMDPVTREDAVRSIMVTVAETGAAVLLSSHVVADLAGVCDRLLVLDRGEVRLDDPVDELVDGHRLVVAPRDTDLGAHEVVQSRTGERQLTALVRLRGPLDLPDDQVSTPNLDELVVAYLRRNRAVTA</sequence>
<dbReference type="PANTHER" id="PTHR42939:SF1">
    <property type="entry name" value="ABC TRANSPORTER ATP-BINDING PROTEIN ALBC-RELATED"/>
    <property type="match status" value="1"/>
</dbReference>
<name>A0A495X766_9PSEU</name>
<organism evidence="5 6">
    <name type="scientific">Saccharothrix variisporea</name>
    <dbReference type="NCBI Taxonomy" id="543527"/>
    <lineage>
        <taxon>Bacteria</taxon>
        <taxon>Bacillati</taxon>
        <taxon>Actinomycetota</taxon>
        <taxon>Actinomycetes</taxon>
        <taxon>Pseudonocardiales</taxon>
        <taxon>Pseudonocardiaceae</taxon>
        <taxon>Saccharothrix</taxon>
    </lineage>
</organism>
<dbReference type="SMART" id="SM00382">
    <property type="entry name" value="AAA"/>
    <property type="match status" value="1"/>
</dbReference>
<dbReference type="InterPro" id="IPR051782">
    <property type="entry name" value="ABC_Transporter_VariousFunc"/>
</dbReference>
<evidence type="ECO:0000313" key="5">
    <source>
        <dbReference type="EMBL" id="RKT68995.1"/>
    </source>
</evidence>
<evidence type="ECO:0000259" key="4">
    <source>
        <dbReference type="PROSITE" id="PS50893"/>
    </source>
</evidence>
<dbReference type="SUPFAM" id="SSF52540">
    <property type="entry name" value="P-loop containing nucleoside triphosphate hydrolases"/>
    <property type="match status" value="1"/>
</dbReference>
<dbReference type="Proteomes" id="UP000272729">
    <property type="component" value="Unassembled WGS sequence"/>
</dbReference>
<feature type="domain" description="ABC transporter" evidence="4">
    <location>
        <begin position="1"/>
        <end position="215"/>
    </location>
</feature>
<dbReference type="InterPro" id="IPR003593">
    <property type="entry name" value="AAA+_ATPase"/>
</dbReference>
<dbReference type="GO" id="GO:0005524">
    <property type="term" value="F:ATP binding"/>
    <property type="evidence" value="ECO:0007669"/>
    <property type="project" value="UniProtKB-KW"/>
</dbReference>
<reference evidence="5 6" key="1">
    <citation type="submission" date="2018-10" db="EMBL/GenBank/DDBJ databases">
        <title>Sequencing the genomes of 1000 actinobacteria strains.</title>
        <authorList>
            <person name="Klenk H.-P."/>
        </authorList>
    </citation>
    <scope>NUCLEOTIDE SEQUENCE [LARGE SCALE GENOMIC DNA]</scope>
    <source>
        <strain evidence="5 6">DSM 43911</strain>
    </source>
</reference>
<dbReference type="InterPro" id="IPR003439">
    <property type="entry name" value="ABC_transporter-like_ATP-bd"/>
</dbReference>
<dbReference type="Pfam" id="PF00005">
    <property type="entry name" value="ABC_tran"/>
    <property type="match status" value="1"/>
</dbReference>
<keyword evidence="1" id="KW-0813">Transport</keyword>
<dbReference type="EMBL" id="RBXR01000001">
    <property type="protein sequence ID" value="RKT68995.1"/>
    <property type="molecule type" value="Genomic_DNA"/>
</dbReference>
<evidence type="ECO:0000256" key="1">
    <source>
        <dbReference type="ARBA" id="ARBA00022448"/>
    </source>
</evidence>
<protein>
    <submittedName>
        <fullName evidence="5">ABC-2 type transport system ATP-binding protein</fullName>
    </submittedName>
</protein>
<dbReference type="GO" id="GO:0016887">
    <property type="term" value="F:ATP hydrolysis activity"/>
    <property type="evidence" value="ECO:0007669"/>
    <property type="project" value="InterPro"/>
</dbReference>
<dbReference type="Gene3D" id="3.40.50.300">
    <property type="entry name" value="P-loop containing nucleotide triphosphate hydrolases"/>
    <property type="match status" value="1"/>
</dbReference>
<keyword evidence="3 5" id="KW-0067">ATP-binding</keyword>
<dbReference type="InterPro" id="IPR027417">
    <property type="entry name" value="P-loop_NTPase"/>
</dbReference>
<accession>A0A495X766</accession>
<dbReference type="AlphaFoldDB" id="A0A495X766"/>
<evidence type="ECO:0000313" key="6">
    <source>
        <dbReference type="Proteomes" id="UP000272729"/>
    </source>
</evidence>
<evidence type="ECO:0000256" key="2">
    <source>
        <dbReference type="ARBA" id="ARBA00022741"/>
    </source>
</evidence>
<keyword evidence="6" id="KW-1185">Reference proteome</keyword>
<dbReference type="CDD" id="cd03230">
    <property type="entry name" value="ABC_DR_subfamily_A"/>
    <property type="match status" value="1"/>
</dbReference>
<dbReference type="PROSITE" id="PS50893">
    <property type="entry name" value="ABC_TRANSPORTER_2"/>
    <property type="match status" value="1"/>
</dbReference>
<comment type="caution">
    <text evidence="5">The sequence shown here is derived from an EMBL/GenBank/DDBJ whole genome shotgun (WGS) entry which is preliminary data.</text>
</comment>
<evidence type="ECO:0000256" key="3">
    <source>
        <dbReference type="ARBA" id="ARBA00022840"/>
    </source>
</evidence>
<dbReference type="PANTHER" id="PTHR42939">
    <property type="entry name" value="ABC TRANSPORTER ATP-BINDING PROTEIN ALBC-RELATED"/>
    <property type="match status" value="1"/>
</dbReference>
<proteinExistence type="predicted"/>
<keyword evidence="2" id="KW-0547">Nucleotide-binding</keyword>